<dbReference type="Gene3D" id="1.10.3210.10">
    <property type="entry name" value="Hypothetical protein af1432"/>
    <property type="match status" value="1"/>
</dbReference>
<dbReference type="InterPro" id="IPR006674">
    <property type="entry name" value="HD_domain"/>
</dbReference>
<dbReference type="InterPro" id="IPR003607">
    <property type="entry name" value="HD/PDEase_dom"/>
</dbReference>
<dbReference type="EC" id="3.6.1.41" evidence="1"/>
<dbReference type="PANTHER" id="PTHR35795:SF1">
    <property type="entry name" value="BIS(5'-NUCLEOSYL)-TETRAPHOSPHATASE, SYMMETRICAL"/>
    <property type="match status" value="1"/>
</dbReference>
<evidence type="ECO:0000256" key="3">
    <source>
        <dbReference type="ARBA" id="ARBA00022741"/>
    </source>
</evidence>
<keyword evidence="9" id="KW-1185">Reference proteome</keyword>
<dbReference type="CDD" id="cd00077">
    <property type="entry name" value="HDc"/>
    <property type="match status" value="1"/>
</dbReference>
<keyword evidence="5" id="KW-0408">Iron</keyword>
<keyword evidence="4 8" id="KW-0378">Hydrolase</keyword>
<feature type="domain" description="HD" evidence="7">
    <location>
        <begin position="20"/>
        <end position="134"/>
    </location>
</feature>
<proteinExistence type="predicted"/>
<evidence type="ECO:0000256" key="4">
    <source>
        <dbReference type="ARBA" id="ARBA00022801"/>
    </source>
</evidence>
<dbReference type="STRING" id="1464122.SAMN05421737_10717"/>
<dbReference type="NCBIfam" id="TIGR00277">
    <property type="entry name" value="HDIG"/>
    <property type="match status" value="1"/>
</dbReference>
<dbReference type="InterPro" id="IPR006675">
    <property type="entry name" value="HDIG_dom"/>
</dbReference>
<dbReference type="PROSITE" id="PS51831">
    <property type="entry name" value="HD"/>
    <property type="match status" value="1"/>
</dbReference>
<evidence type="ECO:0000313" key="9">
    <source>
        <dbReference type="Proteomes" id="UP000242662"/>
    </source>
</evidence>
<dbReference type="RefSeq" id="WP_367576290.1">
    <property type="nucleotide sequence ID" value="NZ_FMYM01000007.1"/>
</dbReference>
<dbReference type="Pfam" id="PF01966">
    <property type="entry name" value="HD"/>
    <property type="match status" value="1"/>
</dbReference>
<dbReference type="Proteomes" id="UP000242662">
    <property type="component" value="Unassembled WGS sequence"/>
</dbReference>
<dbReference type="GO" id="GO:0008803">
    <property type="term" value="F:bis(5'-nucleosyl)-tetraphosphatase (symmetrical) activity"/>
    <property type="evidence" value="ECO:0007669"/>
    <property type="project" value="UniProtKB-EC"/>
</dbReference>
<dbReference type="SMART" id="SM00471">
    <property type="entry name" value="HDc"/>
    <property type="match status" value="1"/>
</dbReference>
<evidence type="ECO:0000256" key="5">
    <source>
        <dbReference type="ARBA" id="ARBA00023004"/>
    </source>
</evidence>
<keyword evidence="2" id="KW-0479">Metal-binding</keyword>
<evidence type="ECO:0000256" key="1">
    <source>
        <dbReference type="ARBA" id="ARBA00012506"/>
    </source>
</evidence>
<dbReference type="NCBIfam" id="TIGR00488">
    <property type="entry name" value="bis(5'-nucleosyl)-tetraphosphatase (symmetrical) YqeK"/>
    <property type="match status" value="1"/>
</dbReference>
<protein>
    <recommendedName>
        <fullName evidence="1">bis(5'-nucleosyl)-tetraphosphatase (symmetrical)</fullName>
        <ecNumber evidence="1">3.6.1.41</ecNumber>
    </recommendedName>
</protein>
<dbReference type="InterPro" id="IPR051094">
    <property type="entry name" value="Diverse_Catalytic_Enzymes"/>
</dbReference>
<dbReference type="InterPro" id="IPR005249">
    <property type="entry name" value="YqeK"/>
</dbReference>
<dbReference type="PANTHER" id="PTHR35795">
    <property type="entry name" value="SLR1885 PROTEIN"/>
    <property type="match status" value="1"/>
</dbReference>
<gene>
    <name evidence="8" type="ORF">SAMN05421737_10717</name>
</gene>
<sequence length="194" mass="21889">MLMTSEEAFAHVRPHLSPARYTHTLGVHEVSITLAKRYGADVQKCELAAILHDICKEHDVRDMRQTVTEVLKEPHWAQYGDELLHAPCGAHYVQHHLGICDNDILAAIKSHTTGRAHMSIVEKVVFVADYIEPNRAFPGVEKARLLAEESLDSACLYALQQTMTFLLQKEVPIHPETVCAYHAFLKRKGRSTIE</sequence>
<dbReference type="AlphaFoldDB" id="A0A1G6KH09"/>
<dbReference type="GO" id="GO:0046872">
    <property type="term" value="F:metal ion binding"/>
    <property type="evidence" value="ECO:0007669"/>
    <property type="project" value="UniProtKB-KW"/>
</dbReference>
<evidence type="ECO:0000256" key="6">
    <source>
        <dbReference type="ARBA" id="ARBA00049417"/>
    </source>
</evidence>
<organism evidence="8 9">
    <name type="scientific">Shouchella lonarensis</name>
    <dbReference type="NCBI Taxonomy" id="1464122"/>
    <lineage>
        <taxon>Bacteria</taxon>
        <taxon>Bacillati</taxon>
        <taxon>Bacillota</taxon>
        <taxon>Bacilli</taxon>
        <taxon>Bacillales</taxon>
        <taxon>Bacillaceae</taxon>
        <taxon>Shouchella</taxon>
    </lineage>
</organism>
<reference evidence="9" key="1">
    <citation type="submission" date="2016-09" db="EMBL/GenBank/DDBJ databases">
        <authorList>
            <person name="Varghese N."/>
            <person name="Submissions S."/>
        </authorList>
    </citation>
    <scope>NUCLEOTIDE SEQUENCE [LARGE SCALE GENOMIC DNA]</scope>
    <source>
        <strain evidence="9">25nlg</strain>
    </source>
</reference>
<dbReference type="GO" id="GO:0000166">
    <property type="term" value="F:nucleotide binding"/>
    <property type="evidence" value="ECO:0007669"/>
    <property type="project" value="UniProtKB-KW"/>
</dbReference>
<comment type="catalytic activity">
    <reaction evidence="6">
        <text>P(1),P(4)-bis(5'-adenosyl) tetraphosphate + H2O = 2 ADP + 2 H(+)</text>
        <dbReference type="Rhea" id="RHEA:24252"/>
        <dbReference type="ChEBI" id="CHEBI:15377"/>
        <dbReference type="ChEBI" id="CHEBI:15378"/>
        <dbReference type="ChEBI" id="CHEBI:58141"/>
        <dbReference type="ChEBI" id="CHEBI:456216"/>
        <dbReference type="EC" id="3.6.1.41"/>
    </reaction>
</comment>
<evidence type="ECO:0000259" key="7">
    <source>
        <dbReference type="PROSITE" id="PS51831"/>
    </source>
</evidence>
<keyword evidence="3" id="KW-0547">Nucleotide-binding</keyword>
<dbReference type="SUPFAM" id="SSF109604">
    <property type="entry name" value="HD-domain/PDEase-like"/>
    <property type="match status" value="1"/>
</dbReference>
<dbReference type="EMBL" id="FMYM01000007">
    <property type="protein sequence ID" value="SDC29855.1"/>
    <property type="molecule type" value="Genomic_DNA"/>
</dbReference>
<evidence type="ECO:0000313" key="8">
    <source>
        <dbReference type="EMBL" id="SDC29855.1"/>
    </source>
</evidence>
<evidence type="ECO:0000256" key="2">
    <source>
        <dbReference type="ARBA" id="ARBA00022723"/>
    </source>
</evidence>
<name>A0A1G6KH09_9BACI</name>
<accession>A0A1G6KH09</accession>